<comment type="subunit">
    <text evidence="2 10">Homodimer.</text>
</comment>
<dbReference type="SUPFAM" id="SSF52954">
    <property type="entry name" value="Class II aaRS ABD-related"/>
    <property type="match status" value="1"/>
</dbReference>
<dbReference type="Pfam" id="PF04073">
    <property type="entry name" value="tRNA_edit"/>
    <property type="match status" value="1"/>
</dbReference>
<comment type="subcellular location">
    <subcellularLocation>
        <location evidence="1 10">Cytoplasm</location>
    </subcellularLocation>
</comment>
<keyword evidence="3 10" id="KW-0963">Cytoplasm</keyword>
<feature type="domain" description="Aminoacyl-transfer RNA synthetases class-II family profile" evidence="11">
    <location>
        <begin position="67"/>
        <end position="482"/>
    </location>
</feature>
<evidence type="ECO:0000256" key="6">
    <source>
        <dbReference type="ARBA" id="ARBA00022840"/>
    </source>
</evidence>
<evidence type="ECO:0000256" key="8">
    <source>
        <dbReference type="ARBA" id="ARBA00023146"/>
    </source>
</evidence>
<name>A0ABN6NAS2_9BACT</name>
<organism evidence="12 13">
    <name type="scientific">Anaeromyxobacter paludicola</name>
    <dbReference type="NCBI Taxonomy" id="2918171"/>
    <lineage>
        <taxon>Bacteria</taxon>
        <taxon>Pseudomonadati</taxon>
        <taxon>Myxococcota</taxon>
        <taxon>Myxococcia</taxon>
        <taxon>Myxococcales</taxon>
        <taxon>Cystobacterineae</taxon>
        <taxon>Anaeromyxobacteraceae</taxon>
        <taxon>Anaeromyxobacter</taxon>
    </lineage>
</organism>
<dbReference type="InterPro" id="IPR007214">
    <property type="entry name" value="YbaK/aa-tRNA-synth-assoc-dom"/>
</dbReference>
<keyword evidence="4 10" id="KW-0436">Ligase</keyword>
<dbReference type="CDD" id="cd00779">
    <property type="entry name" value="ProRS_core_prok"/>
    <property type="match status" value="1"/>
</dbReference>
<dbReference type="InterPro" id="IPR050062">
    <property type="entry name" value="Pro-tRNA_synthetase"/>
</dbReference>
<evidence type="ECO:0000256" key="2">
    <source>
        <dbReference type="ARBA" id="ARBA00011738"/>
    </source>
</evidence>
<dbReference type="InterPro" id="IPR044140">
    <property type="entry name" value="ProRS_anticodon_short"/>
</dbReference>
<dbReference type="SUPFAM" id="SSF55826">
    <property type="entry name" value="YbaK/ProRS associated domain"/>
    <property type="match status" value="1"/>
</dbReference>
<dbReference type="NCBIfam" id="TIGR00409">
    <property type="entry name" value="proS_fam_II"/>
    <property type="match status" value="1"/>
</dbReference>
<keyword evidence="13" id="KW-1185">Reference proteome</keyword>
<reference evidence="13" key="1">
    <citation type="journal article" date="2022" name="Int. J. Syst. Evol. Microbiol.">
        <title>Anaeromyxobacter oryzae sp. nov., Anaeromyxobacter diazotrophicus sp. nov. and Anaeromyxobacter paludicola sp. nov., isolated from paddy soils.</title>
        <authorList>
            <person name="Itoh H."/>
            <person name="Xu Z."/>
            <person name="Mise K."/>
            <person name="Masuda Y."/>
            <person name="Ushijima N."/>
            <person name="Hayakawa C."/>
            <person name="Shiratori Y."/>
            <person name="Senoo K."/>
        </authorList>
    </citation>
    <scope>NUCLEOTIDE SEQUENCE [LARGE SCALE GENOMIC DNA]</scope>
    <source>
        <strain evidence="13">Red630</strain>
    </source>
</reference>
<dbReference type="InterPro" id="IPR002316">
    <property type="entry name" value="Pro-tRNA-ligase_IIa"/>
</dbReference>
<dbReference type="HAMAP" id="MF_01569">
    <property type="entry name" value="Pro_tRNA_synth_type1"/>
    <property type="match status" value="1"/>
</dbReference>
<dbReference type="Pfam" id="PF00587">
    <property type="entry name" value="tRNA-synt_2b"/>
    <property type="match status" value="1"/>
</dbReference>
<evidence type="ECO:0000313" key="12">
    <source>
        <dbReference type="EMBL" id="BDG09194.1"/>
    </source>
</evidence>
<keyword evidence="6 10" id="KW-0067">ATP-binding</keyword>
<dbReference type="InterPro" id="IPR002314">
    <property type="entry name" value="aa-tRNA-synt_IIb"/>
</dbReference>
<dbReference type="Pfam" id="PF03129">
    <property type="entry name" value="HGTP_anticodon"/>
    <property type="match status" value="1"/>
</dbReference>
<dbReference type="Gene3D" id="3.30.930.10">
    <property type="entry name" value="Bira Bifunctional Protein, Domain 2"/>
    <property type="match status" value="2"/>
</dbReference>
<dbReference type="InterPro" id="IPR004500">
    <property type="entry name" value="Pro-tRNA-synth_IIa_bac-type"/>
</dbReference>
<dbReference type="InterPro" id="IPR036754">
    <property type="entry name" value="YbaK/aa-tRNA-synt-asso_dom_sf"/>
</dbReference>
<keyword evidence="7 10" id="KW-0648">Protein biosynthesis</keyword>
<protein>
    <recommendedName>
        <fullName evidence="10">Proline--tRNA ligase</fullName>
        <ecNumber evidence="10">6.1.1.15</ecNumber>
    </recommendedName>
    <alternativeName>
        <fullName evidence="10">Prolyl-tRNA synthetase</fullName>
        <shortName evidence="10">ProRS</shortName>
    </alternativeName>
</protein>
<dbReference type="CDD" id="cd00861">
    <property type="entry name" value="ProRS_anticodon_short"/>
    <property type="match status" value="1"/>
</dbReference>
<dbReference type="InterPro" id="IPR036621">
    <property type="entry name" value="Anticodon-bd_dom_sf"/>
</dbReference>
<dbReference type="PANTHER" id="PTHR42753:SF2">
    <property type="entry name" value="PROLINE--TRNA LIGASE"/>
    <property type="match status" value="1"/>
</dbReference>
<dbReference type="Gene3D" id="3.40.50.800">
    <property type="entry name" value="Anticodon-binding domain"/>
    <property type="match status" value="1"/>
</dbReference>
<dbReference type="InterPro" id="IPR023717">
    <property type="entry name" value="Pro-tRNA-Synthase_IIa_type1"/>
</dbReference>
<dbReference type="EMBL" id="AP025592">
    <property type="protein sequence ID" value="BDG09194.1"/>
    <property type="molecule type" value="Genomic_DNA"/>
</dbReference>
<dbReference type="GO" id="GO:0016874">
    <property type="term" value="F:ligase activity"/>
    <property type="evidence" value="ECO:0007669"/>
    <property type="project" value="UniProtKB-KW"/>
</dbReference>
<dbReference type="EC" id="6.1.1.15" evidence="10"/>
<dbReference type="SUPFAM" id="SSF55681">
    <property type="entry name" value="Class II aaRS and biotin synthetases"/>
    <property type="match status" value="1"/>
</dbReference>
<dbReference type="CDD" id="cd04334">
    <property type="entry name" value="ProRS-INS"/>
    <property type="match status" value="1"/>
</dbReference>
<evidence type="ECO:0000256" key="3">
    <source>
        <dbReference type="ARBA" id="ARBA00022490"/>
    </source>
</evidence>
<comment type="similarity">
    <text evidence="10">Belongs to the class-II aminoacyl-tRNA synthetase family. ProS type 1 subfamily.</text>
</comment>
<comment type="catalytic activity">
    <reaction evidence="9 10">
        <text>tRNA(Pro) + L-proline + ATP = L-prolyl-tRNA(Pro) + AMP + diphosphate</text>
        <dbReference type="Rhea" id="RHEA:14305"/>
        <dbReference type="Rhea" id="RHEA-COMP:9700"/>
        <dbReference type="Rhea" id="RHEA-COMP:9702"/>
        <dbReference type="ChEBI" id="CHEBI:30616"/>
        <dbReference type="ChEBI" id="CHEBI:33019"/>
        <dbReference type="ChEBI" id="CHEBI:60039"/>
        <dbReference type="ChEBI" id="CHEBI:78442"/>
        <dbReference type="ChEBI" id="CHEBI:78532"/>
        <dbReference type="ChEBI" id="CHEBI:456215"/>
        <dbReference type="EC" id="6.1.1.15"/>
    </reaction>
</comment>
<evidence type="ECO:0000256" key="5">
    <source>
        <dbReference type="ARBA" id="ARBA00022741"/>
    </source>
</evidence>
<dbReference type="PANTHER" id="PTHR42753">
    <property type="entry name" value="MITOCHONDRIAL RIBOSOME PROTEIN L39/PROLYL-TRNA LIGASE FAMILY MEMBER"/>
    <property type="match status" value="1"/>
</dbReference>
<dbReference type="InterPro" id="IPR004154">
    <property type="entry name" value="Anticodon-bd"/>
</dbReference>
<keyword evidence="5 10" id="KW-0547">Nucleotide-binding</keyword>
<dbReference type="NCBIfam" id="NF006625">
    <property type="entry name" value="PRK09194.1"/>
    <property type="match status" value="1"/>
</dbReference>
<evidence type="ECO:0000256" key="9">
    <source>
        <dbReference type="ARBA" id="ARBA00047671"/>
    </source>
</evidence>
<dbReference type="PROSITE" id="PS50862">
    <property type="entry name" value="AA_TRNA_LIGASE_II"/>
    <property type="match status" value="1"/>
</dbReference>
<dbReference type="PRINTS" id="PR01046">
    <property type="entry name" value="TRNASYNTHPRO"/>
</dbReference>
<evidence type="ECO:0000313" key="13">
    <source>
        <dbReference type="Proteomes" id="UP001162734"/>
    </source>
</evidence>
<dbReference type="InterPro" id="IPR006195">
    <property type="entry name" value="aa-tRNA-synth_II"/>
</dbReference>
<dbReference type="InterPro" id="IPR033730">
    <property type="entry name" value="ProRS_core_prok"/>
</dbReference>
<accession>A0ABN6NAS2</accession>
<gene>
    <name evidence="10 12" type="primary">proS</name>
    <name evidence="12" type="ORF">AMPC_23070</name>
</gene>
<proteinExistence type="inferred from homology"/>
<evidence type="ECO:0000256" key="1">
    <source>
        <dbReference type="ARBA" id="ARBA00004496"/>
    </source>
</evidence>
<dbReference type="Gene3D" id="3.90.960.10">
    <property type="entry name" value="YbaK/aminoacyl-tRNA synthetase-associated domain"/>
    <property type="match status" value="1"/>
</dbReference>
<evidence type="ECO:0000256" key="7">
    <source>
        <dbReference type="ARBA" id="ARBA00022917"/>
    </source>
</evidence>
<sequence length="586" mass="63831">MTGGFRLGYNPAPMPISRYSQLFIPTLKEAPADAQVASHKLLVRAGFIRQLGAGIYDVLPLAKRTLTRIEAIIREEMAAIGAQEFYLPALHPAEIWKESGRWDVMGDNMFRLKDRKGGDYCLGMTHEEIFTAIARDELRSYRQLPQVWYQLQTKFRDEPRPKSGLLRVRQFTMKDAYSFDVDYAGLDQRYDDEKGAYEKIFSRCGLDFVAVQAHSGAMGGSGSQEFMVKTDAGEDLVAACPRCRYAANTETATSRLPAEQDLPSLPVPEKFATPGVVTIEALQRQPYGVGAKRQLKTLVYMADDQPVVAVVRGDHDLNEAKLQTATGASNVRPAHPEEIPGLMGAHAGSLGAVSFTKCRVFVDLALEGRTGMTTGANEDGFHLRGVDVKRDLLAHGRLADLRTVQAGEGCPKCDGTLDVFKALEVGHIFKLGTKYSDSMKATVLTAEGKEVPIVMGSYGIGVERIMAAAIELHHDEAGIVWPLSIAPFHATVLTLGAEPELAKAAQEVCAALEQAGMDVLYDDRDERAGVKFKDADLLGIPLRIAVGRKGLAQGAVEWKLRSGKDVAMVPVGEVKAKASELLATVK</sequence>
<dbReference type="Proteomes" id="UP001162734">
    <property type="component" value="Chromosome"/>
</dbReference>
<evidence type="ECO:0000259" key="11">
    <source>
        <dbReference type="PROSITE" id="PS50862"/>
    </source>
</evidence>
<keyword evidence="8 10" id="KW-0030">Aminoacyl-tRNA synthetase</keyword>
<comment type="function">
    <text evidence="10">Catalyzes the attachment of proline to tRNA(Pro) in a two-step reaction: proline is first activated by ATP to form Pro-AMP and then transferred to the acceptor end of tRNA(Pro). As ProRS can inadvertently accommodate and process non-cognate amino acids such as alanine and cysteine, to avoid such errors it has two additional distinct editing activities against alanine. One activity is designated as 'pretransfer' editing and involves the tRNA(Pro)-independent hydrolysis of activated Ala-AMP. The other activity is designated 'posttransfer' editing and involves deacylation of mischarged Ala-tRNA(Pro). The misacylated Cys-tRNA(Pro) is not edited by ProRS.</text>
</comment>
<dbReference type="InterPro" id="IPR045864">
    <property type="entry name" value="aa-tRNA-synth_II/BPL/LPL"/>
</dbReference>
<comment type="domain">
    <text evidence="10">Consists of three domains: the N-terminal catalytic domain, the editing domain and the C-terminal anticodon-binding domain.</text>
</comment>
<evidence type="ECO:0000256" key="10">
    <source>
        <dbReference type="HAMAP-Rule" id="MF_01569"/>
    </source>
</evidence>
<evidence type="ECO:0000256" key="4">
    <source>
        <dbReference type="ARBA" id="ARBA00022598"/>
    </source>
</evidence>